<evidence type="ECO:0000313" key="2">
    <source>
        <dbReference type="EMBL" id="AUV80624.1"/>
    </source>
</evidence>
<dbReference type="GeneID" id="35590873"/>
<proteinExistence type="predicted"/>
<dbReference type="RefSeq" id="WP_103424171.1">
    <property type="nucleotide sequence ID" value="NZ_CP026309.1"/>
</dbReference>
<dbReference type="Proteomes" id="UP000236584">
    <property type="component" value="Chromosome"/>
</dbReference>
<reference evidence="2 3" key="1">
    <citation type="submission" date="2018-01" db="EMBL/GenBank/DDBJ databases">
        <title>Complete genome sequence of Salinigranum rubrum GX10T, an extremely halophilic archaeon isolated from a marine solar saltern.</title>
        <authorList>
            <person name="Han S."/>
        </authorList>
    </citation>
    <scope>NUCLEOTIDE SEQUENCE [LARGE SCALE GENOMIC DNA]</scope>
    <source>
        <strain evidence="2 3">GX10</strain>
    </source>
</reference>
<sequence length="316" mass="34016">MTADRNVSSAGDLTLAGSEAPPVSVTETEDVFLRSDGVAGDVHVTDAEYVFTHQSLGQSEEPPDPRTRIAGDEDAYVEPGGVDGDLTLANVADVFVPREAAAGTLSVLGSENVYSAPDPEIGLDACDVVSHGWQQRAEGSDPDTGVYVTGAGHAVTVDRVREDVDVYVVGWGHEVELDGRGSDVSVHFCGYDNTVRLGPYLSGSVESDAGFDNAVDEEPFPVEDLVEQSKREACKTAGFGRHKVIYQEPASEEWCGNCGEPADAVVERHQMEAFFLFSYPVWVYERSTNPAMECEHCSPNAHDASLTADERRDVLQ</sequence>
<dbReference type="OrthoDB" id="181091at2157"/>
<keyword evidence="3" id="KW-1185">Reference proteome</keyword>
<gene>
    <name evidence="2" type="ORF">C2R22_02250</name>
</gene>
<feature type="region of interest" description="Disordered" evidence="1">
    <location>
        <begin position="1"/>
        <end position="24"/>
    </location>
</feature>
<name>A0A2I8VFI1_9EURY</name>
<dbReference type="KEGG" id="srub:C2R22_02250"/>
<accession>A0A2I8VFI1</accession>
<protein>
    <submittedName>
        <fullName evidence="2">Uncharacterized protein</fullName>
    </submittedName>
</protein>
<organism evidence="2 3">
    <name type="scientific">Salinigranum rubrum</name>
    <dbReference type="NCBI Taxonomy" id="755307"/>
    <lineage>
        <taxon>Archaea</taxon>
        <taxon>Methanobacteriati</taxon>
        <taxon>Methanobacteriota</taxon>
        <taxon>Stenosarchaea group</taxon>
        <taxon>Halobacteria</taxon>
        <taxon>Halobacteriales</taxon>
        <taxon>Haloferacaceae</taxon>
        <taxon>Salinigranum</taxon>
    </lineage>
</organism>
<evidence type="ECO:0000256" key="1">
    <source>
        <dbReference type="SAM" id="MobiDB-lite"/>
    </source>
</evidence>
<dbReference type="AlphaFoldDB" id="A0A2I8VFI1"/>
<dbReference type="EMBL" id="CP026309">
    <property type="protein sequence ID" value="AUV80624.1"/>
    <property type="molecule type" value="Genomic_DNA"/>
</dbReference>
<feature type="compositionally biased region" description="Polar residues" evidence="1">
    <location>
        <begin position="1"/>
        <end position="11"/>
    </location>
</feature>
<evidence type="ECO:0000313" key="3">
    <source>
        <dbReference type="Proteomes" id="UP000236584"/>
    </source>
</evidence>